<evidence type="ECO:0000313" key="2">
    <source>
        <dbReference type="EMBL" id="KAF5764393.1"/>
    </source>
</evidence>
<organism evidence="3 4">
    <name type="scientific">Helianthus annuus</name>
    <name type="common">Common sunflower</name>
    <dbReference type="NCBI Taxonomy" id="4232"/>
    <lineage>
        <taxon>Eukaryota</taxon>
        <taxon>Viridiplantae</taxon>
        <taxon>Streptophyta</taxon>
        <taxon>Embryophyta</taxon>
        <taxon>Tracheophyta</taxon>
        <taxon>Spermatophyta</taxon>
        <taxon>Magnoliopsida</taxon>
        <taxon>eudicotyledons</taxon>
        <taxon>Gunneridae</taxon>
        <taxon>Pentapetalae</taxon>
        <taxon>asterids</taxon>
        <taxon>campanulids</taxon>
        <taxon>Asterales</taxon>
        <taxon>Asteraceae</taxon>
        <taxon>Asteroideae</taxon>
        <taxon>Heliantheae alliance</taxon>
        <taxon>Heliantheae</taxon>
        <taxon>Helianthus</taxon>
    </lineage>
</organism>
<dbReference type="Gramene" id="mRNA:HanXRQr2_Chr15g0691541">
    <property type="protein sequence ID" value="CDS:HanXRQr2_Chr15g0691541.1"/>
    <property type="gene ID" value="HanXRQr2_Chr15g0691541"/>
</dbReference>
<accession>A0A251S845</accession>
<evidence type="ECO:0000256" key="1">
    <source>
        <dbReference type="SAM" id="MobiDB-lite"/>
    </source>
</evidence>
<dbReference type="EMBL" id="CM007904">
    <property type="protein sequence ID" value="OTF95026.1"/>
    <property type="molecule type" value="Genomic_DNA"/>
</dbReference>
<keyword evidence="4" id="KW-1185">Reference proteome</keyword>
<protein>
    <submittedName>
        <fullName evidence="3">Uncharacterized protein</fullName>
    </submittedName>
</protein>
<dbReference type="Proteomes" id="UP000215914">
    <property type="component" value="Chromosome 15"/>
</dbReference>
<feature type="compositionally biased region" description="Low complexity" evidence="1">
    <location>
        <begin position="93"/>
        <end position="104"/>
    </location>
</feature>
<reference evidence="2" key="3">
    <citation type="submission" date="2020-06" db="EMBL/GenBank/DDBJ databases">
        <title>Helianthus annuus Genome sequencing and assembly Release 2.</title>
        <authorList>
            <person name="Gouzy J."/>
            <person name="Langlade N."/>
            <person name="Munos S."/>
        </authorList>
    </citation>
    <scope>NUCLEOTIDE SEQUENCE</scope>
    <source>
        <tissue evidence="2">Leaves</tissue>
    </source>
</reference>
<reference evidence="2 4" key="1">
    <citation type="journal article" date="2017" name="Nature">
        <title>The sunflower genome provides insights into oil metabolism, flowering and Asterid evolution.</title>
        <authorList>
            <person name="Badouin H."/>
            <person name="Gouzy J."/>
            <person name="Grassa C.J."/>
            <person name="Murat F."/>
            <person name="Staton S.E."/>
            <person name="Cottret L."/>
            <person name="Lelandais-Briere C."/>
            <person name="Owens G.L."/>
            <person name="Carrere S."/>
            <person name="Mayjonade B."/>
            <person name="Legrand L."/>
            <person name="Gill N."/>
            <person name="Kane N.C."/>
            <person name="Bowers J.E."/>
            <person name="Hubner S."/>
            <person name="Bellec A."/>
            <person name="Berard A."/>
            <person name="Berges H."/>
            <person name="Blanchet N."/>
            <person name="Boniface M.C."/>
            <person name="Brunel D."/>
            <person name="Catrice O."/>
            <person name="Chaidir N."/>
            <person name="Claudel C."/>
            <person name="Donnadieu C."/>
            <person name="Faraut T."/>
            <person name="Fievet G."/>
            <person name="Helmstetter N."/>
            <person name="King M."/>
            <person name="Knapp S.J."/>
            <person name="Lai Z."/>
            <person name="Le Paslier M.C."/>
            <person name="Lippi Y."/>
            <person name="Lorenzon L."/>
            <person name="Mandel J.R."/>
            <person name="Marage G."/>
            <person name="Marchand G."/>
            <person name="Marquand E."/>
            <person name="Bret-Mestries E."/>
            <person name="Morien E."/>
            <person name="Nambeesan S."/>
            <person name="Nguyen T."/>
            <person name="Pegot-Espagnet P."/>
            <person name="Pouilly N."/>
            <person name="Raftis F."/>
            <person name="Sallet E."/>
            <person name="Schiex T."/>
            <person name="Thomas J."/>
            <person name="Vandecasteele C."/>
            <person name="Vares D."/>
            <person name="Vear F."/>
            <person name="Vautrin S."/>
            <person name="Crespi M."/>
            <person name="Mangin B."/>
            <person name="Burke J.M."/>
            <person name="Salse J."/>
            <person name="Munos S."/>
            <person name="Vincourt P."/>
            <person name="Rieseberg L.H."/>
            <person name="Langlade N.B."/>
        </authorList>
    </citation>
    <scope>NUCLEOTIDE SEQUENCE [LARGE SCALE GENOMIC DNA]</scope>
    <source>
        <strain evidence="4">cv. SF193</strain>
        <tissue evidence="2">Leaves</tissue>
    </source>
</reference>
<proteinExistence type="predicted"/>
<feature type="region of interest" description="Disordered" evidence="1">
    <location>
        <begin position="72"/>
        <end position="126"/>
    </location>
</feature>
<name>A0A251S845_HELAN</name>
<dbReference type="InParanoid" id="A0A251S845"/>
<dbReference type="AlphaFoldDB" id="A0A251S845"/>
<feature type="compositionally biased region" description="Basic and acidic residues" evidence="1">
    <location>
        <begin position="78"/>
        <end position="91"/>
    </location>
</feature>
<evidence type="ECO:0000313" key="3">
    <source>
        <dbReference type="EMBL" id="OTF95026.1"/>
    </source>
</evidence>
<dbReference type="EMBL" id="MNCJ02000330">
    <property type="protein sequence ID" value="KAF5764393.1"/>
    <property type="molecule type" value="Genomic_DNA"/>
</dbReference>
<gene>
    <name evidence="3" type="ORF">HannXRQ_Chr15g0478561</name>
    <name evidence="2" type="ORF">HanXRQr2_Chr15g0691541</name>
</gene>
<sequence length="126" mass="14213">MLEVPLVLLFALLIKKYTHKHMETIFSKPSPQRQPALLLHLVEDRPSDTPPISIYTAKHTHTHTPEIRAITISKHNHTHTDLTIERERESGGEEPTAAAAPPSTAERRRRQAASVVDVPTTLRHAR</sequence>
<reference evidence="3" key="2">
    <citation type="submission" date="2017-02" db="EMBL/GenBank/DDBJ databases">
        <title>Sunflower complete genome.</title>
        <authorList>
            <person name="Langlade N."/>
            <person name="Munos S."/>
        </authorList>
    </citation>
    <scope>NUCLEOTIDE SEQUENCE [LARGE SCALE GENOMIC DNA]</scope>
    <source>
        <tissue evidence="3">Leaves</tissue>
    </source>
</reference>
<evidence type="ECO:0000313" key="4">
    <source>
        <dbReference type="Proteomes" id="UP000215914"/>
    </source>
</evidence>